<accession>A0A409YTR9</accession>
<protein>
    <submittedName>
        <fullName evidence="2">Uncharacterized protein</fullName>
    </submittedName>
</protein>
<sequence>MPEAAARAQGGVEDEERQRGRGVVAVRRQQKMWAPSSWARGRLHVGGTHGVGGPTDFDYTFALAPPLPPSPCKSEPGIFSFSLRQPHPHLPRVEERVGGGCFASTSQHKAVAAAVPTSLPPLCSRRRAGRVVAITRSRHPRFVASARLHLPRIEERVGGGSSASAVAISATAAVTAAPTLLLRVWVACWGLHARLLPAPSSFVRASWRRGWHRRTLLPAAHAIPCRSATLSHFASLG</sequence>
<dbReference type="Proteomes" id="UP000284706">
    <property type="component" value="Unassembled WGS sequence"/>
</dbReference>
<keyword evidence="3" id="KW-1185">Reference proteome</keyword>
<proteinExistence type="predicted"/>
<dbReference type="InParanoid" id="A0A409YTR9"/>
<evidence type="ECO:0000313" key="2">
    <source>
        <dbReference type="EMBL" id="PPR06416.1"/>
    </source>
</evidence>
<organism evidence="2 3">
    <name type="scientific">Gymnopilus dilepis</name>
    <dbReference type="NCBI Taxonomy" id="231916"/>
    <lineage>
        <taxon>Eukaryota</taxon>
        <taxon>Fungi</taxon>
        <taxon>Dikarya</taxon>
        <taxon>Basidiomycota</taxon>
        <taxon>Agaricomycotina</taxon>
        <taxon>Agaricomycetes</taxon>
        <taxon>Agaricomycetidae</taxon>
        <taxon>Agaricales</taxon>
        <taxon>Agaricineae</taxon>
        <taxon>Hymenogastraceae</taxon>
        <taxon>Gymnopilus</taxon>
    </lineage>
</organism>
<comment type="caution">
    <text evidence="2">The sequence shown here is derived from an EMBL/GenBank/DDBJ whole genome shotgun (WGS) entry which is preliminary data.</text>
</comment>
<feature type="region of interest" description="Disordered" evidence="1">
    <location>
        <begin position="1"/>
        <end position="23"/>
    </location>
</feature>
<gene>
    <name evidence="2" type="ORF">CVT26_004862</name>
</gene>
<evidence type="ECO:0000256" key="1">
    <source>
        <dbReference type="SAM" id="MobiDB-lite"/>
    </source>
</evidence>
<reference evidence="2 3" key="1">
    <citation type="journal article" date="2018" name="Evol. Lett.">
        <title>Horizontal gene cluster transfer increased hallucinogenic mushroom diversity.</title>
        <authorList>
            <person name="Reynolds H.T."/>
            <person name="Vijayakumar V."/>
            <person name="Gluck-Thaler E."/>
            <person name="Korotkin H.B."/>
            <person name="Matheny P.B."/>
            <person name="Slot J.C."/>
        </authorList>
    </citation>
    <scope>NUCLEOTIDE SEQUENCE [LARGE SCALE GENOMIC DNA]</scope>
    <source>
        <strain evidence="2 3">SRW20</strain>
    </source>
</reference>
<dbReference type="AlphaFoldDB" id="A0A409YTR9"/>
<evidence type="ECO:0000313" key="3">
    <source>
        <dbReference type="Proteomes" id="UP000284706"/>
    </source>
</evidence>
<dbReference type="EMBL" id="NHYE01000327">
    <property type="protein sequence ID" value="PPR06416.1"/>
    <property type="molecule type" value="Genomic_DNA"/>
</dbReference>
<name>A0A409YTR9_9AGAR</name>